<dbReference type="Proteomes" id="UP000664534">
    <property type="component" value="Unassembled WGS sequence"/>
</dbReference>
<reference evidence="2" key="1">
    <citation type="submission" date="2021-03" db="EMBL/GenBank/DDBJ databases">
        <authorList>
            <person name="Tagirdzhanova G."/>
        </authorList>
    </citation>
    <scope>NUCLEOTIDE SEQUENCE</scope>
</reference>
<sequence>MDAASWGLPPSFQRHIHSPRLKAERERERNAALAPVYPPPIHRDAGPYNGPYQQQQQQPYYQQQGGHPTQGYPQQGVPPQQGMYYQQQQNGRPQGYYANNTGGRNGAEGG</sequence>
<evidence type="ECO:0000256" key="1">
    <source>
        <dbReference type="SAM" id="MobiDB-lite"/>
    </source>
</evidence>
<proteinExistence type="predicted"/>
<protein>
    <submittedName>
        <fullName evidence="2">Uncharacterized protein</fullName>
    </submittedName>
</protein>
<dbReference type="AlphaFoldDB" id="A0A8H3IL42"/>
<evidence type="ECO:0000313" key="2">
    <source>
        <dbReference type="EMBL" id="CAF9917634.1"/>
    </source>
</evidence>
<keyword evidence="3" id="KW-1185">Reference proteome</keyword>
<organism evidence="2 3">
    <name type="scientific">Imshaugia aleurites</name>
    <dbReference type="NCBI Taxonomy" id="172621"/>
    <lineage>
        <taxon>Eukaryota</taxon>
        <taxon>Fungi</taxon>
        <taxon>Dikarya</taxon>
        <taxon>Ascomycota</taxon>
        <taxon>Pezizomycotina</taxon>
        <taxon>Lecanoromycetes</taxon>
        <taxon>OSLEUM clade</taxon>
        <taxon>Lecanoromycetidae</taxon>
        <taxon>Lecanorales</taxon>
        <taxon>Lecanorineae</taxon>
        <taxon>Parmeliaceae</taxon>
        <taxon>Imshaugia</taxon>
    </lineage>
</organism>
<feature type="non-terminal residue" evidence="2">
    <location>
        <position position="110"/>
    </location>
</feature>
<feature type="compositionally biased region" description="Basic and acidic residues" evidence="1">
    <location>
        <begin position="21"/>
        <end position="30"/>
    </location>
</feature>
<feature type="region of interest" description="Disordered" evidence="1">
    <location>
        <begin position="1"/>
        <end position="110"/>
    </location>
</feature>
<dbReference type="EMBL" id="CAJPDT010000019">
    <property type="protein sequence ID" value="CAF9917634.1"/>
    <property type="molecule type" value="Genomic_DNA"/>
</dbReference>
<gene>
    <name evidence="2" type="ORF">IMSHALPRED_003706</name>
</gene>
<name>A0A8H3IL42_9LECA</name>
<comment type="caution">
    <text evidence="2">The sequence shown here is derived from an EMBL/GenBank/DDBJ whole genome shotgun (WGS) entry which is preliminary data.</text>
</comment>
<evidence type="ECO:0000313" key="3">
    <source>
        <dbReference type="Proteomes" id="UP000664534"/>
    </source>
</evidence>
<feature type="compositionally biased region" description="Low complexity" evidence="1">
    <location>
        <begin position="46"/>
        <end position="89"/>
    </location>
</feature>
<accession>A0A8H3IL42</accession>